<name>A0A6N4WDC2_9MYCO</name>
<organism evidence="1 2">
    <name type="scientific">Mycolicibacterium anyangense</name>
    <dbReference type="NCBI Taxonomy" id="1431246"/>
    <lineage>
        <taxon>Bacteria</taxon>
        <taxon>Bacillati</taxon>
        <taxon>Actinomycetota</taxon>
        <taxon>Actinomycetes</taxon>
        <taxon>Mycobacteriales</taxon>
        <taxon>Mycobacteriaceae</taxon>
        <taxon>Mycolicibacterium</taxon>
    </lineage>
</organism>
<evidence type="ECO:0000313" key="2">
    <source>
        <dbReference type="Proteomes" id="UP000467249"/>
    </source>
</evidence>
<dbReference type="Proteomes" id="UP000467249">
    <property type="component" value="Chromosome"/>
</dbReference>
<evidence type="ECO:0000313" key="1">
    <source>
        <dbReference type="EMBL" id="BBZ80026.1"/>
    </source>
</evidence>
<accession>A0A6N4WDC2</accession>
<sequence length="477" mass="53209">MREHPWSQDALSDLIRWSFVLDLADRREPSLLDELESAELALWTQAYPLAEQVLERTEECCDHHLLRTVTTSEFIATIALTSAAVMHQNACRKPKDPRHTAPPRFCIDEISLVQRLVCVLCKALDIIVKASLLERIAEIMTARRASLDQTVDALSGAISHKIALPVLAARPKPAITRGIPNVIINVPSSLLQPDEAASGLSRARQLADVAETHGMRAHVTAQWPKPIGASDGQRTTQVMVPMHYASAIVTVTEKGSLGTLQSIAFAEEHSIPSLIIDTPGHESVEYRNPGGWTHRQRAESSSAEDDSRAVSEFIETFGTQIFGRNRSLTMIGDFVVPQTRPEDWLDGSVEPTVFATSWVPFARVRAILSDDLVWHQTPPAILREIAFKLGRLTAPQPQGEDVARTGADDPRHRDWLEFFVTFLGFAETRELDYDEMGRLMTAHFRAENQSPISARDDLPLHTKDWQSLLNELPDHDE</sequence>
<keyword evidence="2" id="KW-1185">Reference proteome</keyword>
<dbReference type="RefSeq" id="WP_163807327.1">
    <property type="nucleotide sequence ID" value="NZ_AP022620.1"/>
</dbReference>
<protein>
    <submittedName>
        <fullName evidence="1">Uncharacterized protein</fullName>
    </submittedName>
</protein>
<proteinExistence type="predicted"/>
<dbReference type="AlphaFoldDB" id="A0A6N4WDC2"/>
<reference evidence="1 2" key="1">
    <citation type="journal article" date="2019" name="Emerg. Microbes Infect.">
        <title>Comprehensive subspecies identification of 175 nontuberculous mycobacteria species based on 7547 genomic profiles.</title>
        <authorList>
            <person name="Matsumoto Y."/>
            <person name="Kinjo T."/>
            <person name="Motooka D."/>
            <person name="Nabeya D."/>
            <person name="Jung N."/>
            <person name="Uechi K."/>
            <person name="Horii T."/>
            <person name="Iida T."/>
            <person name="Fujita J."/>
            <person name="Nakamura S."/>
        </authorList>
    </citation>
    <scope>NUCLEOTIDE SEQUENCE [LARGE SCALE GENOMIC DNA]</scope>
    <source>
        <strain evidence="1 2">JCM 30275</strain>
    </source>
</reference>
<dbReference type="EMBL" id="AP022620">
    <property type="protein sequence ID" value="BBZ80026.1"/>
    <property type="molecule type" value="Genomic_DNA"/>
</dbReference>
<dbReference type="KEGG" id="many:MANY_53630"/>
<gene>
    <name evidence="1" type="ORF">MANY_53630</name>
</gene>